<organism evidence="8 9">
    <name type="scientific">Microtus ochrogaster</name>
    <name type="common">Prairie vole</name>
    <dbReference type="NCBI Taxonomy" id="79684"/>
    <lineage>
        <taxon>Eukaryota</taxon>
        <taxon>Metazoa</taxon>
        <taxon>Chordata</taxon>
        <taxon>Craniata</taxon>
        <taxon>Vertebrata</taxon>
        <taxon>Euteleostomi</taxon>
        <taxon>Mammalia</taxon>
        <taxon>Eutheria</taxon>
        <taxon>Euarchontoglires</taxon>
        <taxon>Glires</taxon>
        <taxon>Rodentia</taxon>
        <taxon>Myomorpha</taxon>
        <taxon>Muroidea</taxon>
        <taxon>Cricetidae</taxon>
        <taxon>Arvicolinae</taxon>
        <taxon>Microtus</taxon>
    </lineage>
</organism>
<feature type="domain" description="Large ribosomal subunit protein eL20" evidence="7">
    <location>
        <begin position="58"/>
        <end position="101"/>
    </location>
</feature>
<gene>
    <name evidence="8" type="ORF">LTLLF_145090</name>
</gene>
<reference evidence="8" key="1">
    <citation type="submission" date="2020-03" db="EMBL/GenBank/DDBJ databases">
        <title>Studies in the Genomics of Life Span.</title>
        <authorList>
            <person name="Glass D."/>
        </authorList>
    </citation>
    <scope>NUCLEOTIDE SEQUENCE</scope>
    <source>
        <strain evidence="8">LTLLF</strain>
        <tissue evidence="8">Muscle</tissue>
    </source>
</reference>
<dbReference type="Pfam" id="PF01775">
    <property type="entry name" value="Ribosomal_L18A"/>
    <property type="match status" value="1"/>
</dbReference>
<proteinExistence type="inferred from homology"/>
<dbReference type="Gene3D" id="3.10.20.10">
    <property type="match status" value="2"/>
</dbReference>
<dbReference type="PANTHER" id="PTHR10052">
    <property type="entry name" value="60S RIBOSOMAL PROTEIN L18A"/>
    <property type="match status" value="1"/>
</dbReference>
<comment type="caution">
    <text evidence="8">The sequence shown here is derived from an EMBL/GenBank/DDBJ whole genome shotgun (WGS) entry which is preliminary data.</text>
</comment>
<evidence type="ECO:0000256" key="1">
    <source>
        <dbReference type="ARBA" id="ARBA00009362"/>
    </source>
</evidence>
<dbReference type="AlphaFoldDB" id="A0A8J6GKF0"/>
<dbReference type="InterPro" id="IPR023573">
    <property type="entry name" value="Ribosomal_eL20_dom"/>
</dbReference>
<dbReference type="InterPro" id="IPR021138">
    <property type="entry name" value="Ribosomal_eL20_eukaryotes"/>
</dbReference>
<comment type="subunit">
    <text evidence="6">Component of the large ribosomal subunit. Binds IPO9 with high affinity.</text>
</comment>
<dbReference type="FunFam" id="3.10.20.10:FF:000001">
    <property type="entry name" value="60S ribosomal protein L18a"/>
    <property type="match status" value="1"/>
</dbReference>
<name>A0A8J6GKF0_MICOH</name>
<dbReference type="SUPFAM" id="SSF160374">
    <property type="entry name" value="RplX-like"/>
    <property type="match status" value="1"/>
</dbReference>
<comment type="similarity">
    <text evidence="1">Belongs to the eukaryotic ribosomal protein eL20 family.</text>
</comment>
<accession>A0A8J6GKF0</accession>
<evidence type="ECO:0000313" key="9">
    <source>
        <dbReference type="Proteomes" id="UP000710432"/>
    </source>
</evidence>
<evidence type="ECO:0000256" key="4">
    <source>
        <dbReference type="ARBA" id="ARBA00035220"/>
    </source>
</evidence>
<keyword evidence="2 8" id="KW-0689">Ribosomal protein</keyword>
<evidence type="ECO:0000256" key="6">
    <source>
        <dbReference type="ARBA" id="ARBA00046816"/>
    </source>
</evidence>
<evidence type="ECO:0000259" key="7">
    <source>
        <dbReference type="Pfam" id="PF01775"/>
    </source>
</evidence>
<evidence type="ECO:0000256" key="3">
    <source>
        <dbReference type="ARBA" id="ARBA00023274"/>
    </source>
</evidence>
<evidence type="ECO:0000256" key="2">
    <source>
        <dbReference type="ARBA" id="ARBA00022980"/>
    </source>
</evidence>
<sequence length="126" mass="14436">MLLFALNHVVAKSCFWYFLSPLKKMKKLSGETVYCGQEFEKLLLRAEKFGIWLRCDSLSGTHNVYREYLDLTMTGTITQCYQDVGARHRAHAHSIQIMKVEETEEGTCCLLGHQAVPRHQDQVSVA</sequence>
<evidence type="ECO:0000256" key="5">
    <source>
        <dbReference type="ARBA" id="ARBA00035392"/>
    </source>
</evidence>
<protein>
    <recommendedName>
        <fullName evidence="4">Large ribosomal subunit protein eL20</fullName>
    </recommendedName>
    <alternativeName>
        <fullName evidence="5">60S ribosomal protein L18a</fullName>
    </alternativeName>
</protein>
<dbReference type="GO" id="GO:1990904">
    <property type="term" value="C:ribonucleoprotein complex"/>
    <property type="evidence" value="ECO:0007669"/>
    <property type="project" value="UniProtKB-KW"/>
</dbReference>
<dbReference type="GO" id="GO:0006412">
    <property type="term" value="P:translation"/>
    <property type="evidence" value="ECO:0007669"/>
    <property type="project" value="InterPro"/>
</dbReference>
<dbReference type="Proteomes" id="UP000710432">
    <property type="component" value="Unassembled WGS sequence"/>
</dbReference>
<dbReference type="GO" id="GO:0005840">
    <property type="term" value="C:ribosome"/>
    <property type="evidence" value="ECO:0007669"/>
    <property type="project" value="UniProtKB-KW"/>
</dbReference>
<evidence type="ECO:0000313" key="8">
    <source>
        <dbReference type="EMBL" id="KAH0512461.1"/>
    </source>
</evidence>
<dbReference type="GO" id="GO:0003735">
    <property type="term" value="F:structural constituent of ribosome"/>
    <property type="evidence" value="ECO:0007669"/>
    <property type="project" value="InterPro"/>
</dbReference>
<dbReference type="EMBL" id="JAATJU010021971">
    <property type="protein sequence ID" value="KAH0512461.1"/>
    <property type="molecule type" value="Genomic_DNA"/>
</dbReference>
<keyword evidence="3" id="KW-0687">Ribonucleoprotein</keyword>